<sequence length="853" mass="97083">MGTINLLIVLLSLLITLSQQNNQAEFDQDSLLQPINENVTSSNNLTENSTNSANHVTNNDTTTTYILQGIAPQYEVFHSTKYANLTGLKDLILLEYVTIEADDFLAFLQLHFATLESITLQKVTVEGTFLNKTKVYLPKLKSFYANIDHKQGQTYQDLFSIMFFTTNNATTSWEREDVWLQRVNLVVIVDDEIYFEIDHDAGILKSRESKILQSVDTPLTTIALTSTSGDKLGPVKYQEQVQNLVLNSLIDAARNIDDWIKQFTNLKSLAYSPSPFGPTDPTLFPVSLKNLTLQFTSLIPRGPISSVPVALDHLNLDCEVDRIKVGLDRLYNAKRVSIKSYFASVPLLKSIMRMGDVQWIYYEYTKVDWLQDGVSEDVQGFLEDLGIKRKNFTSFILDKDSNSKIWTGRYVDSAAEKLQIKKNLFNIEPHFDAIGTKLSRDTDQLISNCTIDTSGKSLLLGGRLAKYAKPNYSLVGLKSIFFLPYVSLESDKFLHFLESNQQTLESIQLINVTRSGKFNQTISLPKLKQLIVHGEVLVRDADYQRWRREDNILSSIIAFITTKNTSSPKNTSFESIAAEDVDVSFVENDIQLFHINHTNGILKSRIFWDYGSTKINEKVLYAATRQNSTWLRSVALSNGEISDPPPETFNPANVTRLILHWVDFSNFTTFIQKFSALQTLILQQSRGYRAFHNFTLLPNSLEKLTLQDAQIEIPTNPTNNPVELLELNLVECRYPYSTDAKIDGIYNAKNITLVSRYPPTELLESSTSMTKAEWIFVLFSNANVIYLDAWKNLIEKFGLMGSELCFILEKVNGTWVGRKVEESINNPIIQDLMLKRLRVDYIFNGKVVSEFWY</sequence>
<dbReference type="EMBL" id="LNIX01000004">
    <property type="protein sequence ID" value="OXA55727.1"/>
    <property type="molecule type" value="Genomic_DNA"/>
</dbReference>
<dbReference type="SUPFAM" id="SSF52047">
    <property type="entry name" value="RNI-like"/>
    <property type="match status" value="1"/>
</dbReference>
<dbReference type="AlphaFoldDB" id="A0A226EF64"/>
<comment type="caution">
    <text evidence="2">The sequence shown here is derived from an EMBL/GenBank/DDBJ whole genome shotgun (WGS) entry which is preliminary data.</text>
</comment>
<dbReference type="Gene3D" id="3.80.10.10">
    <property type="entry name" value="Ribonuclease Inhibitor"/>
    <property type="match status" value="1"/>
</dbReference>
<evidence type="ECO:0000256" key="1">
    <source>
        <dbReference type="SAM" id="SignalP"/>
    </source>
</evidence>
<keyword evidence="3" id="KW-1185">Reference proteome</keyword>
<feature type="chain" id="PRO_5012013908" evidence="1">
    <location>
        <begin position="19"/>
        <end position="853"/>
    </location>
</feature>
<name>A0A226EF64_FOLCA</name>
<accession>A0A226EF64</accession>
<dbReference type="InterPro" id="IPR032675">
    <property type="entry name" value="LRR_dom_sf"/>
</dbReference>
<keyword evidence="1" id="KW-0732">Signal</keyword>
<feature type="signal peptide" evidence="1">
    <location>
        <begin position="1"/>
        <end position="18"/>
    </location>
</feature>
<dbReference type="Proteomes" id="UP000198287">
    <property type="component" value="Unassembled WGS sequence"/>
</dbReference>
<organism evidence="2 3">
    <name type="scientific">Folsomia candida</name>
    <name type="common">Springtail</name>
    <dbReference type="NCBI Taxonomy" id="158441"/>
    <lineage>
        <taxon>Eukaryota</taxon>
        <taxon>Metazoa</taxon>
        <taxon>Ecdysozoa</taxon>
        <taxon>Arthropoda</taxon>
        <taxon>Hexapoda</taxon>
        <taxon>Collembola</taxon>
        <taxon>Entomobryomorpha</taxon>
        <taxon>Isotomoidea</taxon>
        <taxon>Isotomidae</taxon>
        <taxon>Proisotominae</taxon>
        <taxon>Folsomia</taxon>
    </lineage>
</organism>
<evidence type="ECO:0000313" key="3">
    <source>
        <dbReference type="Proteomes" id="UP000198287"/>
    </source>
</evidence>
<evidence type="ECO:0000313" key="2">
    <source>
        <dbReference type="EMBL" id="OXA55727.1"/>
    </source>
</evidence>
<gene>
    <name evidence="2" type="ORF">Fcan01_09071</name>
</gene>
<protein>
    <submittedName>
        <fullName evidence="2">Uncharacterized protein</fullName>
    </submittedName>
</protein>
<reference evidence="2 3" key="1">
    <citation type="submission" date="2015-12" db="EMBL/GenBank/DDBJ databases">
        <title>The genome of Folsomia candida.</title>
        <authorList>
            <person name="Faddeeva A."/>
            <person name="Derks M.F."/>
            <person name="Anvar Y."/>
            <person name="Smit S."/>
            <person name="Van Straalen N."/>
            <person name="Roelofs D."/>
        </authorList>
    </citation>
    <scope>NUCLEOTIDE SEQUENCE [LARGE SCALE GENOMIC DNA]</scope>
    <source>
        <strain evidence="2 3">VU population</strain>
        <tissue evidence="2">Whole body</tissue>
    </source>
</reference>
<proteinExistence type="predicted"/>